<sequence>MEPFKKLHLLYSLLFLNVMLCSSTQNHVNYCGNIISQTPFLNSNSSIPSLLGSITLCISQNLYFRTSLGLFQVASVDSNGRLLTITHSSCSSLQYVSPLAVTAGFPSPSEPNSLVLFNCTRKIDPSLPIMQDCSDLYKCGSAASPSSKTREKMKYPYSCLVVEDLQKVDKDFHPEHLNCSHYSWVHRSSSSGGGHNKGYYKVGTRLSVDIPHVPEICQGCEKPINGNCGAGLNCLCHPKECKDKVISKAWSIKSTSCVFLSLLFFISSATGTLFMQLVRLTHFNEINEAFNINSCSFSLSGTMFDKLCY</sequence>
<name>A0AAN9EVU8_CLITE</name>
<evidence type="ECO:0000313" key="3">
    <source>
        <dbReference type="Proteomes" id="UP001359559"/>
    </source>
</evidence>
<dbReference type="EMBL" id="JAYKXN010000008">
    <property type="protein sequence ID" value="KAK7262200.1"/>
    <property type="molecule type" value="Genomic_DNA"/>
</dbReference>
<proteinExistence type="predicted"/>
<accession>A0AAN9EVU8</accession>
<evidence type="ECO:0000256" key="1">
    <source>
        <dbReference type="SAM" id="SignalP"/>
    </source>
</evidence>
<gene>
    <name evidence="2" type="ORF">RJT34_29763</name>
</gene>
<dbReference type="PANTHER" id="PTHR33355">
    <property type="entry name" value="WALL-ASSOCIATED RECEPTOR KINASE CARBOXY-TERMINAL PROTEIN-RELATED"/>
    <property type="match status" value="1"/>
</dbReference>
<evidence type="ECO:0000313" key="2">
    <source>
        <dbReference type="EMBL" id="KAK7262200.1"/>
    </source>
</evidence>
<comment type="caution">
    <text evidence="2">The sequence shown here is derived from an EMBL/GenBank/DDBJ whole genome shotgun (WGS) entry which is preliminary data.</text>
</comment>
<organism evidence="2 3">
    <name type="scientific">Clitoria ternatea</name>
    <name type="common">Butterfly pea</name>
    <dbReference type="NCBI Taxonomy" id="43366"/>
    <lineage>
        <taxon>Eukaryota</taxon>
        <taxon>Viridiplantae</taxon>
        <taxon>Streptophyta</taxon>
        <taxon>Embryophyta</taxon>
        <taxon>Tracheophyta</taxon>
        <taxon>Spermatophyta</taxon>
        <taxon>Magnoliopsida</taxon>
        <taxon>eudicotyledons</taxon>
        <taxon>Gunneridae</taxon>
        <taxon>Pentapetalae</taxon>
        <taxon>rosids</taxon>
        <taxon>fabids</taxon>
        <taxon>Fabales</taxon>
        <taxon>Fabaceae</taxon>
        <taxon>Papilionoideae</taxon>
        <taxon>50 kb inversion clade</taxon>
        <taxon>NPAAA clade</taxon>
        <taxon>indigoferoid/millettioid clade</taxon>
        <taxon>Phaseoleae</taxon>
        <taxon>Clitoria</taxon>
    </lineage>
</organism>
<keyword evidence="1" id="KW-0732">Signal</keyword>
<reference evidence="2 3" key="1">
    <citation type="submission" date="2024-01" db="EMBL/GenBank/DDBJ databases">
        <title>The genomes of 5 underutilized Papilionoideae crops provide insights into root nodulation and disease resistance.</title>
        <authorList>
            <person name="Yuan L."/>
        </authorList>
    </citation>
    <scope>NUCLEOTIDE SEQUENCE [LARGE SCALE GENOMIC DNA]</scope>
    <source>
        <strain evidence="2">LY-2023</strain>
        <tissue evidence="2">Leaf</tissue>
    </source>
</reference>
<feature type="signal peptide" evidence="1">
    <location>
        <begin position="1"/>
        <end position="23"/>
    </location>
</feature>
<dbReference type="AlphaFoldDB" id="A0AAN9EVU8"/>
<evidence type="ECO:0008006" key="4">
    <source>
        <dbReference type="Google" id="ProtNLM"/>
    </source>
</evidence>
<keyword evidence="3" id="KW-1185">Reference proteome</keyword>
<feature type="chain" id="PRO_5043000700" description="Cyclotide" evidence="1">
    <location>
        <begin position="24"/>
        <end position="309"/>
    </location>
</feature>
<dbReference type="Proteomes" id="UP001359559">
    <property type="component" value="Unassembled WGS sequence"/>
</dbReference>
<protein>
    <recommendedName>
        <fullName evidence="4">Cyclotide</fullName>
    </recommendedName>
</protein>
<dbReference type="PANTHER" id="PTHR33355:SF11">
    <property type="entry name" value="WALL-ASSOCIATED RECEPTOR KINASE GALACTURONAN-BINDING DOMAIN-CONTAINING PROTEIN"/>
    <property type="match status" value="1"/>
</dbReference>